<feature type="domain" description="ABC transmembrane type-1" evidence="12">
    <location>
        <begin position="531"/>
        <end position="819"/>
    </location>
</feature>
<dbReference type="CDD" id="cd03249">
    <property type="entry name" value="ABC_MTABC3_MDL1_MDL2"/>
    <property type="match status" value="2"/>
</dbReference>
<feature type="transmembrane region" description="Helical" evidence="10">
    <location>
        <begin position="530"/>
        <end position="552"/>
    </location>
</feature>
<dbReference type="GO" id="GO:0005524">
    <property type="term" value="F:ATP binding"/>
    <property type="evidence" value="ECO:0007669"/>
    <property type="project" value="UniProtKB-KW"/>
</dbReference>
<evidence type="ECO:0000313" key="13">
    <source>
        <dbReference type="Proteomes" id="UP000887575"/>
    </source>
</evidence>
<feature type="transmembrane region" description="Helical" evidence="10">
    <location>
        <begin position="62"/>
        <end position="84"/>
    </location>
</feature>
<evidence type="ECO:0000259" key="12">
    <source>
        <dbReference type="PROSITE" id="PS50929"/>
    </source>
</evidence>
<organism evidence="13 14">
    <name type="scientific">Mesorhabditis belari</name>
    <dbReference type="NCBI Taxonomy" id="2138241"/>
    <lineage>
        <taxon>Eukaryota</taxon>
        <taxon>Metazoa</taxon>
        <taxon>Ecdysozoa</taxon>
        <taxon>Nematoda</taxon>
        <taxon>Chromadorea</taxon>
        <taxon>Rhabditida</taxon>
        <taxon>Rhabditina</taxon>
        <taxon>Rhabditomorpha</taxon>
        <taxon>Rhabditoidea</taxon>
        <taxon>Rhabditidae</taxon>
        <taxon>Mesorhabditinae</taxon>
        <taxon>Mesorhabditis</taxon>
    </lineage>
</organism>
<keyword evidence="9 10" id="KW-0472">Membrane</keyword>
<keyword evidence="13" id="KW-1185">Reference proteome</keyword>
<dbReference type="SUPFAM" id="SSF90123">
    <property type="entry name" value="ABC transporter transmembrane region"/>
    <property type="match status" value="2"/>
</dbReference>
<dbReference type="InterPro" id="IPR039421">
    <property type="entry name" value="Type_1_exporter"/>
</dbReference>
<comment type="subcellular location">
    <subcellularLocation>
        <location evidence="1">Membrane</location>
        <topology evidence="1">Multi-pass membrane protein</topology>
    </subcellularLocation>
</comment>
<dbReference type="SMART" id="SM00382">
    <property type="entry name" value="AAA"/>
    <property type="match status" value="2"/>
</dbReference>
<feature type="domain" description="ABC transmembrane type-1" evidence="12">
    <location>
        <begin position="1"/>
        <end position="175"/>
    </location>
</feature>
<dbReference type="PROSITE" id="PS50893">
    <property type="entry name" value="ABC_TRANSPORTER_2"/>
    <property type="match status" value="2"/>
</dbReference>
<dbReference type="Pfam" id="PF00664">
    <property type="entry name" value="ABC_membrane"/>
    <property type="match status" value="2"/>
</dbReference>
<dbReference type="AlphaFoldDB" id="A0AAF3FMG9"/>
<evidence type="ECO:0000256" key="6">
    <source>
        <dbReference type="ARBA" id="ARBA00022741"/>
    </source>
</evidence>
<dbReference type="FunFam" id="3.40.50.300:FF:000916">
    <property type="entry name" value="ABC transporter B family member 9"/>
    <property type="match status" value="2"/>
</dbReference>
<keyword evidence="6" id="KW-0547">Nucleotide-binding</keyword>
<keyword evidence="3" id="KW-0813">Transport</keyword>
<feature type="transmembrane region" description="Helical" evidence="10">
    <location>
        <begin position="572"/>
        <end position="592"/>
    </location>
</feature>
<evidence type="ECO:0000256" key="5">
    <source>
        <dbReference type="ARBA" id="ARBA00022737"/>
    </source>
</evidence>
<feature type="transmembrane region" description="Helical" evidence="10">
    <location>
        <begin position="655"/>
        <end position="673"/>
    </location>
</feature>
<dbReference type="InterPro" id="IPR027417">
    <property type="entry name" value="P-loop_NTPase"/>
</dbReference>
<evidence type="ECO:0000256" key="8">
    <source>
        <dbReference type="ARBA" id="ARBA00022989"/>
    </source>
</evidence>
<name>A0AAF3FMG9_9BILA</name>
<dbReference type="WBParaSite" id="MBELARI_LOCUS7964">
    <property type="protein sequence ID" value="MBELARI_LOCUS7964"/>
    <property type="gene ID" value="MBELARI_LOCUS7964"/>
</dbReference>
<dbReference type="InterPro" id="IPR036640">
    <property type="entry name" value="ABC1_TM_sf"/>
</dbReference>
<evidence type="ECO:0000256" key="2">
    <source>
        <dbReference type="ARBA" id="ARBA00007577"/>
    </source>
</evidence>
<accession>A0AAF3FMG9</accession>
<dbReference type="CDD" id="cd18578">
    <property type="entry name" value="ABC_6TM_Pgp_ABCB1_D2_like"/>
    <property type="match status" value="1"/>
</dbReference>
<evidence type="ECO:0000256" key="7">
    <source>
        <dbReference type="ARBA" id="ARBA00022840"/>
    </source>
</evidence>
<reference evidence="14" key="1">
    <citation type="submission" date="2024-02" db="UniProtKB">
        <authorList>
            <consortium name="WormBaseParasite"/>
        </authorList>
    </citation>
    <scope>IDENTIFICATION</scope>
</reference>
<dbReference type="SUPFAM" id="SSF52540">
    <property type="entry name" value="P-loop containing nucleoside triphosphate hydrolases"/>
    <property type="match status" value="2"/>
</dbReference>
<sequence length="1092" mass="122347">MAVLNFFKRSIFMTAAENICHRIKQRAFQIILAQEIEWFEENKPKTLSTTIFESTEKLSYNFGVTLAFIIKHIAQIIAGFYVAFHLNTQIAGYMLIGCGITSTAAYFIDKLSESVDEETYQKAARVFDQALGSIKTVQAHNGEKYELERFKEAVEYNAKCDVGHAVQSATLSFASLIGDVMSFRKSLVESQGLMKILELDSTTTSTTEKGNTQELHSLDRPARITFDNVCFSYAKRLEINVLKKVSFSCDPGQTVAIVGSSGAGKSTIVKLLQKFYEPTSGKISINGNSIKELEKRELRDMFGVVGQEPALFNTSILENVRFGKESATEVEVTLALQKANALDFVKSLPKGWSTKVGDRGCQLSGGQKQRIAIARAIIKNPKILLLDEATSALDGESEKEVLKALEKASKGRTTIVVAHRLSTIRKADKIVVLSKGEVVEVGSHEELMALEGHYSKLVRTQTNQFSVSKRRSTEEFSDHDFEDDEEIIFSEEDEEEKEDDMTRLKRECEEESVSNASFWEILKQVQADKWLFIVGVITCVYEGLSMPINRWIETNALESFSSLDPKAQLENGHWAALLMLLLIIPDMICSLLKQYTFEKTAVGVSTRLRIKLFSNLLMQNAPYFDNPKHSTGKLATRMASDAFLTRQVVSMRLSYLIRGLIGLIVGLLCGFYYCYPLALVTLPTIPFIAFLWSIWDLIEPESQVDKKLIEECGRLMSESIENIIVVQSLNLEGRMHQRYCGLLQKPHQNNSRKVFWSGVVNGLSEATYAVTLAVEYYLAGWYLKDNSYKPFDIFRAMVIMHSVGESLGYILSYFPEYRKSRLAAGLFFKHLKDTEVKEERSENTAKFGEVRFEGVHFTYPQRAEVEILRGLSFTVEPGQKVALVGGSGCGKSTVTSLLQRFYKLNDGQITLNGVELSKILRKELRSKIGLVSQEPVLFDETIQNNITYGIPPELISKEKVIEAAKSANIHSFIESLPDGYETIAGEKGAQLSGGQKQRVAIARALIRNPEFLILDEATSALDAESERVVQDALDQASFGRGCLVIAHRLSTIQNADKIVVIEKGKVVEQGTHGELLMLHGAYYHLVKHQNRI</sequence>
<comment type="similarity">
    <text evidence="2">Belongs to the ABC transporter superfamily. ABCB family. Multidrug resistance exporter (TC 3.A.1.201) subfamily.</text>
</comment>
<dbReference type="Gene3D" id="3.40.50.300">
    <property type="entry name" value="P-loop containing nucleotide triphosphate hydrolases"/>
    <property type="match status" value="2"/>
</dbReference>
<keyword evidence="8 10" id="KW-1133">Transmembrane helix</keyword>
<dbReference type="Proteomes" id="UP000887575">
    <property type="component" value="Unassembled WGS sequence"/>
</dbReference>
<dbReference type="Gene3D" id="1.20.1560.10">
    <property type="entry name" value="ABC transporter type 1, transmembrane domain"/>
    <property type="match status" value="2"/>
</dbReference>
<proteinExistence type="inferred from homology"/>
<evidence type="ECO:0000259" key="11">
    <source>
        <dbReference type="PROSITE" id="PS50893"/>
    </source>
</evidence>
<dbReference type="PANTHER" id="PTHR43394">
    <property type="entry name" value="ATP-DEPENDENT PERMEASE MDL1, MITOCHONDRIAL"/>
    <property type="match status" value="1"/>
</dbReference>
<dbReference type="Pfam" id="PF00005">
    <property type="entry name" value="ABC_tran"/>
    <property type="match status" value="2"/>
</dbReference>
<feature type="domain" description="ABC transporter" evidence="11">
    <location>
        <begin position="850"/>
        <end position="1088"/>
    </location>
</feature>
<dbReference type="GO" id="GO:0016887">
    <property type="term" value="F:ATP hydrolysis activity"/>
    <property type="evidence" value="ECO:0007669"/>
    <property type="project" value="InterPro"/>
</dbReference>
<evidence type="ECO:0000256" key="4">
    <source>
        <dbReference type="ARBA" id="ARBA00022692"/>
    </source>
</evidence>
<evidence type="ECO:0000256" key="10">
    <source>
        <dbReference type="SAM" id="Phobius"/>
    </source>
</evidence>
<dbReference type="GO" id="GO:0016020">
    <property type="term" value="C:membrane"/>
    <property type="evidence" value="ECO:0007669"/>
    <property type="project" value="UniProtKB-SubCell"/>
</dbReference>
<protein>
    <submittedName>
        <fullName evidence="14">Uncharacterized protein</fullName>
    </submittedName>
</protein>
<dbReference type="PROSITE" id="PS00211">
    <property type="entry name" value="ABC_TRANSPORTER_1"/>
    <property type="match status" value="2"/>
</dbReference>
<keyword evidence="7" id="KW-0067">ATP-binding</keyword>
<evidence type="ECO:0000256" key="1">
    <source>
        <dbReference type="ARBA" id="ARBA00004141"/>
    </source>
</evidence>
<evidence type="ECO:0000256" key="3">
    <source>
        <dbReference type="ARBA" id="ARBA00022448"/>
    </source>
</evidence>
<keyword evidence="4 10" id="KW-0812">Transmembrane</keyword>
<dbReference type="InterPro" id="IPR003439">
    <property type="entry name" value="ABC_transporter-like_ATP-bd"/>
</dbReference>
<feature type="transmembrane region" description="Helical" evidence="10">
    <location>
        <begin position="90"/>
        <end position="108"/>
    </location>
</feature>
<keyword evidence="5" id="KW-0677">Repeat</keyword>
<dbReference type="PROSITE" id="PS50929">
    <property type="entry name" value="ABC_TM1F"/>
    <property type="match status" value="2"/>
</dbReference>
<dbReference type="InterPro" id="IPR011527">
    <property type="entry name" value="ABC1_TM_dom"/>
</dbReference>
<feature type="domain" description="ABC transporter" evidence="11">
    <location>
        <begin position="224"/>
        <end position="460"/>
    </location>
</feature>
<dbReference type="GO" id="GO:0140359">
    <property type="term" value="F:ABC-type transporter activity"/>
    <property type="evidence" value="ECO:0007669"/>
    <property type="project" value="InterPro"/>
</dbReference>
<evidence type="ECO:0000313" key="14">
    <source>
        <dbReference type="WBParaSite" id="MBELARI_LOCUS7964"/>
    </source>
</evidence>
<dbReference type="InterPro" id="IPR003593">
    <property type="entry name" value="AAA+_ATPase"/>
</dbReference>
<dbReference type="InterPro" id="IPR017871">
    <property type="entry name" value="ABC_transporter-like_CS"/>
</dbReference>
<dbReference type="PANTHER" id="PTHR43394:SF11">
    <property type="entry name" value="ATP-BINDING CASSETTE TRANSPORTER"/>
    <property type="match status" value="1"/>
</dbReference>
<evidence type="ECO:0000256" key="9">
    <source>
        <dbReference type="ARBA" id="ARBA00023136"/>
    </source>
</evidence>